<dbReference type="PANTHER" id="PTHR43284">
    <property type="entry name" value="ASPARAGINE SYNTHETASE (GLUTAMINE-HYDROLYZING)"/>
    <property type="match status" value="1"/>
</dbReference>
<evidence type="ECO:0000313" key="7">
    <source>
        <dbReference type="Proteomes" id="UP000737171"/>
    </source>
</evidence>
<dbReference type="InterPro" id="IPR017932">
    <property type="entry name" value="GATase_2_dom"/>
</dbReference>
<evidence type="ECO:0000256" key="3">
    <source>
        <dbReference type="ARBA" id="ARBA00048741"/>
    </source>
</evidence>
<dbReference type="InterPro" id="IPR001962">
    <property type="entry name" value="Asn_synthase"/>
</dbReference>
<dbReference type="PANTHER" id="PTHR43284:SF1">
    <property type="entry name" value="ASPARAGINE SYNTHETASE"/>
    <property type="match status" value="1"/>
</dbReference>
<proteinExistence type="predicted"/>
<evidence type="ECO:0000259" key="5">
    <source>
        <dbReference type="Pfam" id="PF13537"/>
    </source>
</evidence>
<name>A0ABX2EBK3_9BURK</name>
<evidence type="ECO:0000259" key="4">
    <source>
        <dbReference type="Pfam" id="PF00733"/>
    </source>
</evidence>
<sequence>MTLPEEVVATLRRSLSRHPGDSVVELRGPGWTLLKVDIGAFGAPAVHDDAEGASMLAGDPLLLDNAAGEPRDRSQDLATLHRALAAGDDAALARTSGTFCGVHVDKRSGTLRLFTDKLGVRPIYYWIGPDFVVYASAMRIIEALPLIPKAFDIRGVSDIACFGFPLAHRTPYLDVATLRAGEVVRVQGAQVSHHEYWRWDEVPAPAANGASLERQVGDAFMSAVRRRLGDEADTVAFLSGGLDSRSIVAALRALGATVHSINFSPDRTQDEVFGREAARVLQTSHHHLAKRAASVTRKDQVYNQDEVNRWFDTQKAAGTLTGRRRIVWSGDGGSVGLGHVYLTERIVDLAQRGQTEAAIAAFLDHNKIRAARKLFRSTVRDQLAAFPSDGLRDELALLPRAEPGRAFHLFLMLNDQRRHLVHLYEHIDLGRLEFHLPFFDSEFLSLIIGSPVRPFLLHRFYLSWLQAVLPQAVTVPWQAYPGHVPCPLPAPQDLGYQWGDYYSRATQDHMKRHALEKAHRVLGSPHFPHQLLDGTRLRIATWLTRFGAGDYGYVIDAAERYTEYWGQCQRAGESAR</sequence>
<dbReference type="Pfam" id="PF13537">
    <property type="entry name" value="GATase_7"/>
    <property type="match status" value="1"/>
</dbReference>
<gene>
    <name evidence="6" type="ORF">HLB44_05955</name>
</gene>
<protein>
    <recommendedName>
        <fullName evidence="2">asparagine synthase (glutamine-hydrolyzing)</fullName>
        <ecNumber evidence="2">6.3.5.4</ecNumber>
    </recommendedName>
</protein>
<feature type="domain" description="Glutamine amidotransferase type-2" evidence="5">
    <location>
        <begin position="73"/>
        <end position="142"/>
    </location>
</feature>
<evidence type="ECO:0000256" key="1">
    <source>
        <dbReference type="ARBA" id="ARBA00005187"/>
    </source>
</evidence>
<comment type="catalytic activity">
    <reaction evidence="3">
        <text>L-aspartate + L-glutamine + ATP + H2O = L-asparagine + L-glutamate + AMP + diphosphate + H(+)</text>
        <dbReference type="Rhea" id="RHEA:12228"/>
        <dbReference type="ChEBI" id="CHEBI:15377"/>
        <dbReference type="ChEBI" id="CHEBI:15378"/>
        <dbReference type="ChEBI" id="CHEBI:29985"/>
        <dbReference type="ChEBI" id="CHEBI:29991"/>
        <dbReference type="ChEBI" id="CHEBI:30616"/>
        <dbReference type="ChEBI" id="CHEBI:33019"/>
        <dbReference type="ChEBI" id="CHEBI:58048"/>
        <dbReference type="ChEBI" id="CHEBI:58359"/>
        <dbReference type="ChEBI" id="CHEBI:456215"/>
        <dbReference type="EC" id="6.3.5.4"/>
    </reaction>
</comment>
<comment type="caution">
    <text evidence="6">The sequence shown here is derived from an EMBL/GenBank/DDBJ whole genome shotgun (WGS) entry which is preliminary data.</text>
</comment>
<evidence type="ECO:0000256" key="2">
    <source>
        <dbReference type="ARBA" id="ARBA00012737"/>
    </source>
</evidence>
<accession>A0ABX2EBK3</accession>
<dbReference type="EC" id="6.3.5.4" evidence="2"/>
<dbReference type="RefSeq" id="WP_173121648.1">
    <property type="nucleotide sequence ID" value="NZ_JABRWJ010000002.1"/>
</dbReference>
<dbReference type="Gene3D" id="3.40.50.620">
    <property type="entry name" value="HUPs"/>
    <property type="match status" value="1"/>
</dbReference>
<dbReference type="Gene3D" id="3.60.20.10">
    <property type="entry name" value="Glutamine Phosphoribosylpyrophosphate, subunit 1, domain 1"/>
    <property type="match status" value="1"/>
</dbReference>
<evidence type="ECO:0000313" key="6">
    <source>
        <dbReference type="EMBL" id="NRF66519.1"/>
    </source>
</evidence>
<dbReference type="SUPFAM" id="SSF52402">
    <property type="entry name" value="Adenine nucleotide alpha hydrolases-like"/>
    <property type="match status" value="1"/>
</dbReference>
<dbReference type="Pfam" id="PF00733">
    <property type="entry name" value="Asn_synthase"/>
    <property type="match status" value="1"/>
</dbReference>
<dbReference type="EMBL" id="JABRWJ010000002">
    <property type="protein sequence ID" value="NRF66519.1"/>
    <property type="molecule type" value="Genomic_DNA"/>
</dbReference>
<dbReference type="InterPro" id="IPR014729">
    <property type="entry name" value="Rossmann-like_a/b/a_fold"/>
</dbReference>
<organism evidence="6 7">
    <name type="scientific">Pseudaquabacterium terrae</name>
    <dbReference type="NCBI Taxonomy" id="2732868"/>
    <lineage>
        <taxon>Bacteria</taxon>
        <taxon>Pseudomonadati</taxon>
        <taxon>Pseudomonadota</taxon>
        <taxon>Betaproteobacteria</taxon>
        <taxon>Burkholderiales</taxon>
        <taxon>Sphaerotilaceae</taxon>
        <taxon>Pseudaquabacterium</taxon>
    </lineage>
</organism>
<dbReference type="SUPFAM" id="SSF56235">
    <property type="entry name" value="N-terminal nucleophile aminohydrolases (Ntn hydrolases)"/>
    <property type="match status" value="1"/>
</dbReference>
<dbReference type="Proteomes" id="UP000737171">
    <property type="component" value="Unassembled WGS sequence"/>
</dbReference>
<comment type="pathway">
    <text evidence="1">Amino-acid biosynthesis; L-asparagine biosynthesis; L-asparagine from L-aspartate (L-Gln route): step 1/1.</text>
</comment>
<dbReference type="InterPro" id="IPR029055">
    <property type="entry name" value="Ntn_hydrolases_N"/>
</dbReference>
<feature type="domain" description="Asparagine synthetase" evidence="4">
    <location>
        <begin position="216"/>
        <end position="296"/>
    </location>
</feature>
<reference evidence="6 7" key="1">
    <citation type="submission" date="2020-05" db="EMBL/GenBank/DDBJ databases">
        <title>Aquincola sp. isolate from soil.</title>
        <authorList>
            <person name="Han J."/>
            <person name="Kim D.-U."/>
        </authorList>
    </citation>
    <scope>NUCLEOTIDE SEQUENCE [LARGE SCALE GENOMIC DNA]</scope>
    <source>
        <strain evidence="6 7">S2</strain>
    </source>
</reference>
<keyword evidence="7" id="KW-1185">Reference proteome</keyword>
<dbReference type="InterPro" id="IPR051786">
    <property type="entry name" value="ASN_synthetase/amidase"/>
</dbReference>